<dbReference type="InterPro" id="IPR043129">
    <property type="entry name" value="ATPase_NBD"/>
</dbReference>
<dbReference type="RefSeq" id="WP_166178052.1">
    <property type="nucleotide sequence ID" value="NZ_CP045119.1"/>
</dbReference>
<gene>
    <name evidence="8" type="ORF">GBA63_16970</name>
</gene>
<keyword evidence="3 5" id="KW-0808">Transferase</keyword>
<accession>A0A6G8QCI2</accession>
<dbReference type="PANTHER" id="PTHR43095:SF5">
    <property type="entry name" value="XYLULOSE KINASE"/>
    <property type="match status" value="1"/>
</dbReference>
<evidence type="ECO:0000256" key="5">
    <source>
        <dbReference type="RuleBase" id="RU003733"/>
    </source>
</evidence>
<name>A0A6G8QCI2_9ACTN</name>
<dbReference type="CDD" id="cd07804">
    <property type="entry name" value="ASKHA_NBD_FGGY_RrXK-like"/>
    <property type="match status" value="1"/>
</dbReference>
<keyword evidence="2" id="KW-0859">Xylose metabolism</keyword>
<dbReference type="Pfam" id="PF02782">
    <property type="entry name" value="FGGY_C"/>
    <property type="match status" value="1"/>
</dbReference>
<feature type="domain" description="Carbohydrate kinase FGGY N-terminal" evidence="6">
    <location>
        <begin position="5"/>
        <end position="241"/>
    </location>
</feature>
<dbReference type="GO" id="GO:0016301">
    <property type="term" value="F:kinase activity"/>
    <property type="evidence" value="ECO:0007669"/>
    <property type="project" value="UniProtKB-KW"/>
</dbReference>
<dbReference type="Proteomes" id="UP000501452">
    <property type="component" value="Chromosome"/>
</dbReference>
<dbReference type="AlphaFoldDB" id="A0A6G8QCI2"/>
<evidence type="ECO:0000256" key="4">
    <source>
        <dbReference type="ARBA" id="ARBA00022777"/>
    </source>
</evidence>
<dbReference type="Gene3D" id="3.30.420.40">
    <property type="match status" value="2"/>
</dbReference>
<dbReference type="KEGG" id="rub:GBA63_16970"/>
<dbReference type="Pfam" id="PF00370">
    <property type="entry name" value="FGGY_N"/>
    <property type="match status" value="1"/>
</dbReference>
<dbReference type="InterPro" id="IPR018484">
    <property type="entry name" value="FGGY_N"/>
</dbReference>
<evidence type="ECO:0000313" key="8">
    <source>
        <dbReference type="EMBL" id="QIN84148.1"/>
    </source>
</evidence>
<evidence type="ECO:0000256" key="3">
    <source>
        <dbReference type="ARBA" id="ARBA00022679"/>
    </source>
</evidence>
<dbReference type="SUPFAM" id="SSF53067">
    <property type="entry name" value="Actin-like ATPase domain"/>
    <property type="match status" value="2"/>
</dbReference>
<evidence type="ECO:0000256" key="2">
    <source>
        <dbReference type="ARBA" id="ARBA00022629"/>
    </source>
</evidence>
<evidence type="ECO:0000313" key="9">
    <source>
        <dbReference type="Proteomes" id="UP000501452"/>
    </source>
</evidence>
<evidence type="ECO:0000256" key="1">
    <source>
        <dbReference type="ARBA" id="ARBA00009156"/>
    </source>
</evidence>
<keyword evidence="9" id="KW-1185">Reference proteome</keyword>
<dbReference type="InterPro" id="IPR018483">
    <property type="entry name" value="Carb_kinase_FGGY_CS"/>
</dbReference>
<comment type="similarity">
    <text evidence="1 5">Belongs to the FGGY kinase family.</text>
</comment>
<dbReference type="InterPro" id="IPR000577">
    <property type="entry name" value="Carb_kinase_FGGY"/>
</dbReference>
<dbReference type="PIRSF" id="PIRSF000538">
    <property type="entry name" value="GlpK"/>
    <property type="match status" value="1"/>
</dbReference>
<feature type="domain" description="Carbohydrate kinase FGGY C-terminal" evidence="7">
    <location>
        <begin position="257"/>
        <end position="439"/>
    </location>
</feature>
<dbReference type="GO" id="GO:0016773">
    <property type="term" value="F:phosphotransferase activity, alcohol group as acceptor"/>
    <property type="evidence" value="ECO:0007669"/>
    <property type="project" value="InterPro"/>
</dbReference>
<sequence>MSGLLLGVDVGTSSTKGVLARADGEVLATAERQHGLSLPNPGWAEHDAEEVWWKDFVSVCRELLEKADDGISAVCTSGIGACLLPADEGGEPLRPAILYGIDSRAEKEIEELNDRYGREELLQRCGSVCTTQAVGPKLLWLRRNEPGVWEKTRKFFMANSFISWRLTGEYVLDHHSASQCDPLYDVQEFGWIRDRAEEVAPGLPLPRLLWPAEVVGEVTPEASGMTGIPAGTPVAAGTIDAWSEGASVGVQKPGDLMLMYGTTMFMIEVLEEALHHPGLWGTTGVLPGTHNLAAGMATSGALTGWLREISGGVPYEKLTEEAAAVPPGSDALVVLPYFAGERTPLFDPKARGLVSGLTVGHGRGHLYRAMLEATAYGVRHNFESMREAGAGGDRLVAVGGGTKGGLWTRIVSDVTGRPQDLPEQTIGAAYGDALLAARAVELAGPDTDWSRIVDTVEPDEANRELYDELYGVYRELYPATLEQMHRLSGLQKGGGDVVV</sequence>
<keyword evidence="4 5" id="KW-0418">Kinase</keyword>
<evidence type="ECO:0000259" key="7">
    <source>
        <dbReference type="Pfam" id="PF02782"/>
    </source>
</evidence>
<proteinExistence type="inferred from homology"/>
<dbReference type="GO" id="GO:0042732">
    <property type="term" value="P:D-xylose metabolic process"/>
    <property type="evidence" value="ECO:0007669"/>
    <property type="project" value="UniProtKB-KW"/>
</dbReference>
<dbReference type="InterPro" id="IPR018485">
    <property type="entry name" value="FGGY_C"/>
</dbReference>
<dbReference type="PANTHER" id="PTHR43095">
    <property type="entry name" value="SUGAR KINASE"/>
    <property type="match status" value="1"/>
</dbReference>
<dbReference type="InterPro" id="IPR050406">
    <property type="entry name" value="FGGY_Carb_Kinase"/>
</dbReference>
<dbReference type="EMBL" id="CP045119">
    <property type="protein sequence ID" value="QIN84148.1"/>
    <property type="molecule type" value="Genomic_DNA"/>
</dbReference>
<evidence type="ECO:0000259" key="6">
    <source>
        <dbReference type="Pfam" id="PF00370"/>
    </source>
</evidence>
<dbReference type="PROSITE" id="PS00445">
    <property type="entry name" value="FGGY_KINASES_2"/>
    <property type="match status" value="1"/>
</dbReference>
<protein>
    <submittedName>
        <fullName evidence="8">Sugar kinase</fullName>
    </submittedName>
</protein>
<organism evidence="8 9">
    <name type="scientific">Rubrobacter tropicus</name>
    <dbReference type="NCBI Taxonomy" id="2653851"/>
    <lineage>
        <taxon>Bacteria</taxon>
        <taxon>Bacillati</taxon>
        <taxon>Actinomycetota</taxon>
        <taxon>Rubrobacteria</taxon>
        <taxon>Rubrobacterales</taxon>
        <taxon>Rubrobacteraceae</taxon>
        <taxon>Rubrobacter</taxon>
    </lineage>
</organism>
<keyword evidence="2" id="KW-0119">Carbohydrate metabolism</keyword>
<reference evidence="8 9" key="1">
    <citation type="submission" date="2019-10" db="EMBL/GenBank/DDBJ databases">
        <title>Rubrobacter sp nov SCSIO 52090 isolated from a deep-sea sediment in the South China Sea.</title>
        <authorList>
            <person name="Chen R.W."/>
        </authorList>
    </citation>
    <scope>NUCLEOTIDE SEQUENCE [LARGE SCALE GENOMIC DNA]</scope>
    <source>
        <strain evidence="8 9">SCSIO 52909</strain>
    </source>
</reference>